<protein>
    <submittedName>
        <fullName evidence="1">Uncharacterized protein</fullName>
    </submittedName>
</protein>
<organism evidence="1">
    <name type="scientific">hydrothermal vent metagenome</name>
    <dbReference type="NCBI Taxonomy" id="652676"/>
    <lineage>
        <taxon>unclassified sequences</taxon>
        <taxon>metagenomes</taxon>
        <taxon>ecological metagenomes</taxon>
    </lineage>
</organism>
<name>A0A3B0WD92_9ZZZZ</name>
<dbReference type="EMBL" id="UOFE01000033">
    <property type="protein sequence ID" value="VAW53261.1"/>
    <property type="molecule type" value="Genomic_DNA"/>
</dbReference>
<dbReference type="AlphaFoldDB" id="A0A3B0WD92"/>
<proteinExistence type="predicted"/>
<accession>A0A3B0WD92</accession>
<sequence length="212" mass="23156">MSKYKSISLLLLIFIIYDASAALIENDDPIFGSSAITFDTTTDLYWLDISLTTNLSYEFISSEFGAGGIYNGYRYATEEEVFSLYSSADIPDTSGTLTLQNVSSVFSLISLIGRSDKTGFPEVYGITASTASFNRSVLRKIENDLVCSTLSDTVLCSMGYRVGVRDYISSNAANEEVGSWLVKDVKVVPIPPSIFLLISGLIVLKITGSKRH</sequence>
<reference evidence="1" key="1">
    <citation type="submission" date="2018-06" db="EMBL/GenBank/DDBJ databases">
        <authorList>
            <person name="Zhirakovskaya E."/>
        </authorList>
    </citation>
    <scope>NUCLEOTIDE SEQUENCE</scope>
</reference>
<gene>
    <name evidence="1" type="ORF">MNBD_GAMMA05-1160</name>
</gene>
<evidence type="ECO:0000313" key="1">
    <source>
        <dbReference type="EMBL" id="VAW53261.1"/>
    </source>
</evidence>